<keyword evidence="2" id="KW-0812">Transmembrane</keyword>
<organism evidence="4 5">
    <name type="scientific">Coniophora puteana (strain RWD-64-598)</name>
    <name type="common">Brown rot fungus</name>
    <dbReference type="NCBI Taxonomy" id="741705"/>
    <lineage>
        <taxon>Eukaryota</taxon>
        <taxon>Fungi</taxon>
        <taxon>Dikarya</taxon>
        <taxon>Basidiomycota</taxon>
        <taxon>Agaricomycotina</taxon>
        <taxon>Agaricomycetes</taxon>
        <taxon>Agaricomycetidae</taxon>
        <taxon>Boletales</taxon>
        <taxon>Coniophorineae</taxon>
        <taxon>Coniophoraceae</taxon>
        <taxon>Coniophora</taxon>
    </lineage>
</organism>
<feature type="transmembrane region" description="Helical" evidence="2">
    <location>
        <begin position="46"/>
        <end position="67"/>
    </location>
</feature>
<sequence>MTTPQEASDDSEFVQFCIQCASLTLLYYDYLLTFPLELQYMWRKRVMLSTILYWFCRYALLANLFYLLAISNAVNKMILCSVLVARTYAVCDRSRVILLVMGILWILIVAFDFWHTTGTTCGELVPPNIVIASTALSVLVAVLECAGALFTTIRCMQAMQLYKKHDRAFTDDNILHFMLREGSIYFFGVFGFSLATILLNFIGFMKKLLNALNLPVSGIMAARLLLYLRQYNHHQQEWAMKHSRGSPNHVNTTIVVHQEAGSNASPEYDGIMQSNDRIQSIFVPTNSHTYADGEFGGDPVASVRVGHPEMSVGRKDMPEETVSSRRLPCQDDDSLIITEERRPRPDAEAQLEDISDSTSGSSKGSDMSTSEKCFAQQKVITLKILQVVHTILKPRNAVHVAKWSNTLDHSILVMQTEETLTPTIHCTAVYQVAGYLSIAGRAAVLVSLAIRTYAVWNGSRIIAIMMGVMWTITTSLDFWHVTGDNCDGTVSSDIAVANAAVSIAVVSFEGMGMTLTVIRYLQAHFIRGRYIKPLKGESLLGLLVREDPVYLARLLNAVTLPLSGLLTARLLLHLRREARRLDSGMTRGNVAEDIDTNVSISAPVFARFRISESITSTSRSDGCAGRGEFGGDPVARVRVEVEQARLLPTIPETRT</sequence>
<keyword evidence="5" id="KW-1185">Reference proteome</keyword>
<evidence type="ECO:0000256" key="2">
    <source>
        <dbReference type="SAM" id="Phobius"/>
    </source>
</evidence>
<protein>
    <recommendedName>
        <fullName evidence="3">DUF6533 domain-containing protein</fullName>
    </recommendedName>
</protein>
<feature type="region of interest" description="Disordered" evidence="1">
    <location>
        <begin position="309"/>
        <end position="368"/>
    </location>
</feature>
<name>A0A5M3N9K7_CONPW</name>
<dbReference type="EMBL" id="JH711573">
    <property type="protein sequence ID" value="EIW87445.1"/>
    <property type="molecule type" value="Genomic_DNA"/>
</dbReference>
<dbReference type="Proteomes" id="UP000053558">
    <property type="component" value="Unassembled WGS sequence"/>
</dbReference>
<dbReference type="RefSeq" id="XP_007762724.1">
    <property type="nucleotide sequence ID" value="XM_007764534.1"/>
</dbReference>
<dbReference type="Pfam" id="PF20151">
    <property type="entry name" value="DUF6533"/>
    <property type="match status" value="1"/>
</dbReference>
<dbReference type="KEGG" id="cput:CONPUDRAFT_69652"/>
<feature type="compositionally biased region" description="Basic and acidic residues" evidence="1">
    <location>
        <begin position="338"/>
        <end position="347"/>
    </location>
</feature>
<reference evidence="5" key="1">
    <citation type="journal article" date="2012" name="Science">
        <title>The Paleozoic origin of enzymatic lignin decomposition reconstructed from 31 fungal genomes.</title>
        <authorList>
            <person name="Floudas D."/>
            <person name="Binder M."/>
            <person name="Riley R."/>
            <person name="Barry K."/>
            <person name="Blanchette R.A."/>
            <person name="Henrissat B."/>
            <person name="Martinez A.T."/>
            <person name="Otillar R."/>
            <person name="Spatafora J.W."/>
            <person name="Yadav J.S."/>
            <person name="Aerts A."/>
            <person name="Benoit I."/>
            <person name="Boyd A."/>
            <person name="Carlson A."/>
            <person name="Copeland A."/>
            <person name="Coutinho P.M."/>
            <person name="de Vries R.P."/>
            <person name="Ferreira P."/>
            <person name="Findley K."/>
            <person name="Foster B."/>
            <person name="Gaskell J."/>
            <person name="Glotzer D."/>
            <person name="Gorecki P."/>
            <person name="Heitman J."/>
            <person name="Hesse C."/>
            <person name="Hori C."/>
            <person name="Igarashi K."/>
            <person name="Jurgens J.A."/>
            <person name="Kallen N."/>
            <person name="Kersten P."/>
            <person name="Kohler A."/>
            <person name="Kuees U."/>
            <person name="Kumar T.K.A."/>
            <person name="Kuo A."/>
            <person name="LaButti K."/>
            <person name="Larrondo L.F."/>
            <person name="Lindquist E."/>
            <person name="Ling A."/>
            <person name="Lombard V."/>
            <person name="Lucas S."/>
            <person name="Lundell T."/>
            <person name="Martin R."/>
            <person name="McLaughlin D.J."/>
            <person name="Morgenstern I."/>
            <person name="Morin E."/>
            <person name="Murat C."/>
            <person name="Nagy L.G."/>
            <person name="Nolan M."/>
            <person name="Ohm R.A."/>
            <person name="Patyshakuliyeva A."/>
            <person name="Rokas A."/>
            <person name="Ruiz-Duenas F.J."/>
            <person name="Sabat G."/>
            <person name="Salamov A."/>
            <person name="Samejima M."/>
            <person name="Schmutz J."/>
            <person name="Slot J.C."/>
            <person name="St John F."/>
            <person name="Stenlid J."/>
            <person name="Sun H."/>
            <person name="Sun S."/>
            <person name="Syed K."/>
            <person name="Tsang A."/>
            <person name="Wiebenga A."/>
            <person name="Young D."/>
            <person name="Pisabarro A."/>
            <person name="Eastwood D.C."/>
            <person name="Martin F."/>
            <person name="Cullen D."/>
            <person name="Grigoriev I.V."/>
            <person name="Hibbett D.S."/>
        </authorList>
    </citation>
    <scope>NUCLEOTIDE SEQUENCE [LARGE SCALE GENOMIC DNA]</scope>
    <source>
        <strain evidence="5">RWD-64-598 SS2</strain>
    </source>
</reference>
<gene>
    <name evidence="4" type="ORF">CONPUDRAFT_69652</name>
</gene>
<evidence type="ECO:0000313" key="4">
    <source>
        <dbReference type="EMBL" id="EIW87445.1"/>
    </source>
</evidence>
<feature type="transmembrane region" description="Helical" evidence="2">
    <location>
        <begin position="461"/>
        <end position="481"/>
    </location>
</feature>
<feature type="transmembrane region" description="Helical" evidence="2">
    <location>
        <begin position="96"/>
        <end position="117"/>
    </location>
</feature>
<comment type="caution">
    <text evidence="4">The sequence shown here is derived from an EMBL/GenBank/DDBJ whole genome shotgun (WGS) entry which is preliminary data.</text>
</comment>
<accession>A0A5M3N9K7</accession>
<dbReference type="InterPro" id="IPR045340">
    <property type="entry name" value="DUF6533"/>
</dbReference>
<keyword evidence="2" id="KW-1133">Transmembrane helix</keyword>
<evidence type="ECO:0000313" key="5">
    <source>
        <dbReference type="Proteomes" id="UP000053558"/>
    </source>
</evidence>
<evidence type="ECO:0000259" key="3">
    <source>
        <dbReference type="Pfam" id="PF20151"/>
    </source>
</evidence>
<dbReference type="AlphaFoldDB" id="A0A5M3N9K7"/>
<dbReference type="OrthoDB" id="3267855at2759"/>
<proteinExistence type="predicted"/>
<dbReference type="GeneID" id="19208754"/>
<feature type="transmembrane region" description="Helical" evidence="2">
    <location>
        <begin position="184"/>
        <end position="202"/>
    </location>
</feature>
<keyword evidence="2" id="KW-0472">Membrane</keyword>
<feature type="compositionally biased region" description="Low complexity" evidence="1">
    <location>
        <begin position="356"/>
        <end position="368"/>
    </location>
</feature>
<evidence type="ECO:0000256" key="1">
    <source>
        <dbReference type="SAM" id="MobiDB-lite"/>
    </source>
</evidence>
<feature type="transmembrane region" description="Helical" evidence="2">
    <location>
        <begin position="129"/>
        <end position="153"/>
    </location>
</feature>
<feature type="domain" description="DUF6533" evidence="3">
    <location>
        <begin position="17"/>
        <end position="61"/>
    </location>
</feature>
<feature type="transmembrane region" description="Helical" evidence="2">
    <location>
        <begin position="13"/>
        <end position="34"/>
    </location>
</feature>